<name>A0A1E1XF15_9ACAR</name>
<dbReference type="SUPFAM" id="SSF57756">
    <property type="entry name" value="Retrovirus zinc finger-like domains"/>
    <property type="match status" value="1"/>
</dbReference>
<evidence type="ECO:0000256" key="1">
    <source>
        <dbReference type="SAM" id="MobiDB-lite"/>
    </source>
</evidence>
<feature type="compositionally biased region" description="Polar residues" evidence="1">
    <location>
        <begin position="362"/>
        <end position="373"/>
    </location>
</feature>
<organism evidence="2">
    <name type="scientific">Amblyomma aureolatum</name>
    <dbReference type="NCBI Taxonomy" id="187763"/>
    <lineage>
        <taxon>Eukaryota</taxon>
        <taxon>Metazoa</taxon>
        <taxon>Ecdysozoa</taxon>
        <taxon>Arthropoda</taxon>
        <taxon>Chelicerata</taxon>
        <taxon>Arachnida</taxon>
        <taxon>Acari</taxon>
        <taxon>Parasitiformes</taxon>
        <taxon>Ixodida</taxon>
        <taxon>Ixodoidea</taxon>
        <taxon>Ixodidae</taxon>
        <taxon>Amblyomminae</taxon>
        <taxon>Amblyomma</taxon>
    </lineage>
</organism>
<dbReference type="InterPro" id="IPR036875">
    <property type="entry name" value="Znf_CCHC_sf"/>
</dbReference>
<reference evidence="2" key="1">
    <citation type="journal article" date="2017" name="Front. Cell. Infect. Microbiol.">
        <title>The Distinct Transcriptional Response of the Midgut of Amblyomma sculptum and Amblyomma aureolatum Ticks to Rickettsia rickettsii Correlates to Their Differences in Susceptibility to Infection.</title>
        <authorList>
            <person name="Martins L.A."/>
            <person name="Galletti M.F.B.M."/>
            <person name="Ribeiro J.M."/>
            <person name="Fujita A."/>
            <person name="Costa F.B."/>
            <person name="Labruna M.B."/>
            <person name="Daffre S."/>
            <person name="Fogaca A.C."/>
        </authorList>
    </citation>
    <scope>NUCLEOTIDE SEQUENCE</scope>
</reference>
<feature type="non-terminal residue" evidence="2">
    <location>
        <position position="1"/>
    </location>
</feature>
<accession>A0A1E1XF15</accession>
<evidence type="ECO:0000313" key="2">
    <source>
        <dbReference type="EMBL" id="JAT97862.1"/>
    </source>
</evidence>
<protein>
    <submittedName>
        <fullName evidence="2">Putative adenylate cyclase type 3-like protein</fullName>
    </submittedName>
</protein>
<dbReference type="GO" id="GO:0003676">
    <property type="term" value="F:nucleic acid binding"/>
    <property type="evidence" value="ECO:0007669"/>
    <property type="project" value="InterPro"/>
</dbReference>
<feature type="region of interest" description="Disordered" evidence="1">
    <location>
        <begin position="268"/>
        <end position="388"/>
    </location>
</feature>
<dbReference type="GO" id="GO:0008270">
    <property type="term" value="F:zinc ion binding"/>
    <property type="evidence" value="ECO:0007669"/>
    <property type="project" value="InterPro"/>
</dbReference>
<proteinExistence type="evidence at transcript level"/>
<sequence>PRFFVVHSMNDMPVADLSAIAIAKSIRTSVGNNFKAKKQRTGDLLVEIETKDQGTRLLSIKKLGELDVQITPHRTLNYTKGVISEQELLQSTEEEIEEELAEQGVIAARRITIRKNNAEIRTKHIVLTFNRTTLPDSIHAAYMHCKVRPYIPNPRRCFKCQRFGHGSMSCRGKPTCVTCGEDQHTEEKCERTPKCINCTGAHGAYSRSCPIWKREKEIITLKTKENISYPEARKRFTFQEKGTFADAVKRGPQPRSVSVGTQVELLDLLPTSRSQPRTHRPVEQSTGLKISREDHVISAGGLSSPTSAAASSVTGTQNSAAELDLSPQPTKQAKAASTDSSPGAEPNAAATSKKSHAKAASLHNTEPSSNSSVEDMEVSVSIPVPVLP</sequence>
<dbReference type="AlphaFoldDB" id="A0A1E1XF15"/>
<feature type="compositionally biased region" description="Low complexity" evidence="1">
    <location>
        <begin position="298"/>
        <end position="316"/>
    </location>
</feature>
<feature type="compositionally biased region" description="Polar residues" evidence="1">
    <location>
        <begin position="327"/>
        <end position="341"/>
    </location>
</feature>
<dbReference type="EMBL" id="GFAC01001326">
    <property type="protein sequence ID" value="JAT97862.1"/>
    <property type="molecule type" value="mRNA"/>
</dbReference>